<name>K1PRL8_MAGGI</name>
<sequence length="85" mass="9552">MKRNIKSLQKEKEDIRQLKDSIVDLQCRSMKYNLVFTGLGGETKEEDTGASCGTLYILNWELTGKWSSVGYIGSIDFSRTGADLL</sequence>
<proteinExistence type="predicted"/>
<accession>K1PRL8</accession>
<gene>
    <name evidence="1" type="ORF">CGI_10010271</name>
</gene>
<reference evidence="1" key="1">
    <citation type="journal article" date="2012" name="Nature">
        <title>The oyster genome reveals stress adaptation and complexity of shell formation.</title>
        <authorList>
            <person name="Zhang G."/>
            <person name="Fang X."/>
            <person name="Guo X."/>
            <person name="Li L."/>
            <person name="Luo R."/>
            <person name="Xu F."/>
            <person name="Yang P."/>
            <person name="Zhang L."/>
            <person name="Wang X."/>
            <person name="Qi H."/>
            <person name="Xiong Z."/>
            <person name="Que H."/>
            <person name="Xie Y."/>
            <person name="Holland P.W."/>
            <person name="Paps J."/>
            <person name="Zhu Y."/>
            <person name="Wu F."/>
            <person name="Chen Y."/>
            <person name="Wang J."/>
            <person name="Peng C."/>
            <person name="Meng J."/>
            <person name="Yang L."/>
            <person name="Liu J."/>
            <person name="Wen B."/>
            <person name="Zhang N."/>
            <person name="Huang Z."/>
            <person name="Zhu Q."/>
            <person name="Feng Y."/>
            <person name="Mount A."/>
            <person name="Hedgecock D."/>
            <person name="Xu Z."/>
            <person name="Liu Y."/>
            <person name="Domazet-Loso T."/>
            <person name="Du Y."/>
            <person name="Sun X."/>
            <person name="Zhang S."/>
            <person name="Liu B."/>
            <person name="Cheng P."/>
            <person name="Jiang X."/>
            <person name="Li J."/>
            <person name="Fan D."/>
            <person name="Wang W."/>
            <person name="Fu W."/>
            <person name="Wang T."/>
            <person name="Wang B."/>
            <person name="Zhang J."/>
            <person name="Peng Z."/>
            <person name="Li Y."/>
            <person name="Li N."/>
            <person name="Wang J."/>
            <person name="Chen M."/>
            <person name="He Y."/>
            <person name="Tan F."/>
            <person name="Song X."/>
            <person name="Zheng Q."/>
            <person name="Huang R."/>
            <person name="Yang H."/>
            <person name="Du X."/>
            <person name="Chen L."/>
            <person name="Yang M."/>
            <person name="Gaffney P.M."/>
            <person name="Wang S."/>
            <person name="Luo L."/>
            <person name="She Z."/>
            <person name="Ming Y."/>
            <person name="Huang W."/>
            <person name="Zhang S."/>
            <person name="Huang B."/>
            <person name="Zhang Y."/>
            <person name="Qu T."/>
            <person name="Ni P."/>
            <person name="Miao G."/>
            <person name="Wang J."/>
            <person name="Wang Q."/>
            <person name="Steinberg C.E."/>
            <person name="Wang H."/>
            <person name="Li N."/>
            <person name="Qian L."/>
            <person name="Zhang G."/>
            <person name="Li Y."/>
            <person name="Yang H."/>
            <person name="Liu X."/>
            <person name="Wang J."/>
            <person name="Yin Y."/>
            <person name="Wang J."/>
        </authorList>
    </citation>
    <scope>NUCLEOTIDE SEQUENCE [LARGE SCALE GENOMIC DNA]</scope>
    <source>
        <strain evidence="1">05x7-T-G4-1.051#20</strain>
    </source>
</reference>
<dbReference type="InParanoid" id="K1PRL8"/>
<evidence type="ECO:0000313" key="1">
    <source>
        <dbReference type="EMBL" id="EKC24303.1"/>
    </source>
</evidence>
<protein>
    <submittedName>
        <fullName evidence="1">Uncharacterized protein</fullName>
    </submittedName>
</protein>
<dbReference type="HOGENOM" id="CLU_2514841_0_0_1"/>
<organism evidence="1">
    <name type="scientific">Magallana gigas</name>
    <name type="common">Pacific oyster</name>
    <name type="synonym">Crassostrea gigas</name>
    <dbReference type="NCBI Taxonomy" id="29159"/>
    <lineage>
        <taxon>Eukaryota</taxon>
        <taxon>Metazoa</taxon>
        <taxon>Spiralia</taxon>
        <taxon>Lophotrochozoa</taxon>
        <taxon>Mollusca</taxon>
        <taxon>Bivalvia</taxon>
        <taxon>Autobranchia</taxon>
        <taxon>Pteriomorphia</taxon>
        <taxon>Ostreida</taxon>
        <taxon>Ostreoidea</taxon>
        <taxon>Ostreidae</taxon>
        <taxon>Magallana</taxon>
    </lineage>
</organism>
<dbReference type="AlphaFoldDB" id="K1PRL8"/>
<dbReference type="EMBL" id="JH817761">
    <property type="protein sequence ID" value="EKC24303.1"/>
    <property type="molecule type" value="Genomic_DNA"/>
</dbReference>